<name>A0A9N7TY25_PLEPL</name>
<reference evidence="1" key="1">
    <citation type="submission" date="2020-03" db="EMBL/GenBank/DDBJ databases">
        <authorList>
            <person name="Weist P."/>
        </authorList>
    </citation>
    <scope>NUCLEOTIDE SEQUENCE</scope>
</reference>
<proteinExistence type="predicted"/>
<accession>A0A9N7TY25</accession>
<evidence type="ECO:0000313" key="1">
    <source>
        <dbReference type="EMBL" id="CAB1421205.1"/>
    </source>
</evidence>
<comment type="caution">
    <text evidence="1">The sequence shown here is derived from an EMBL/GenBank/DDBJ whole genome shotgun (WGS) entry which is preliminary data.</text>
</comment>
<organism evidence="1 2">
    <name type="scientific">Pleuronectes platessa</name>
    <name type="common">European plaice</name>
    <dbReference type="NCBI Taxonomy" id="8262"/>
    <lineage>
        <taxon>Eukaryota</taxon>
        <taxon>Metazoa</taxon>
        <taxon>Chordata</taxon>
        <taxon>Craniata</taxon>
        <taxon>Vertebrata</taxon>
        <taxon>Euteleostomi</taxon>
        <taxon>Actinopterygii</taxon>
        <taxon>Neopterygii</taxon>
        <taxon>Teleostei</taxon>
        <taxon>Neoteleostei</taxon>
        <taxon>Acanthomorphata</taxon>
        <taxon>Carangaria</taxon>
        <taxon>Pleuronectiformes</taxon>
        <taxon>Pleuronectoidei</taxon>
        <taxon>Pleuronectidae</taxon>
        <taxon>Pleuronectes</taxon>
    </lineage>
</organism>
<dbReference type="EMBL" id="CADEAL010000510">
    <property type="protein sequence ID" value="CAB1421205.1"/>
    <property type="molecule type" value="Genomic_DNA"/>
</dbReference>
<keyword evidence="2" id="KW-1185">Reference proteome</keyword>
<dbReference type="AlphaFoldDB" id="A0A9N7TY25"/>
<dbReference type="Proteomes" id="UP001153269">
    <property type="component" value="Unassembled WGS sequence"/>
</dbReference>
<evidence type="ECO:0000313" key="2">
    <source>
        <dbReference type="Proteomes" id="UP001153269"/>
    </source>
</evidence>
<sequence length="117" mass="12778">MGSVRHGERLPLLSLPSARALIDVTVEWNKSEVHSETGEPGLVQTLVLVSASGACQHSGPQPYLRGELLQPHTQTACSYMAAARSTRSSTTLMLGQVKARCRQVRKAKRGITQRREV</sequence>
<gene>
    <name evidence="1" type="ORF">PLEPLA_LOCUS9087</name>
</gene>
<protein>
    <submittedName>
        <fullName evidence="1">Uncharacterized protein</fullName>
    </submittedName>
</protein>